<evidence type="ECO:0000259" key="2">
    <source>
        <dbReference type="Pfam" id="PF00326"/>
    </source>
</evidence>
<evidence type="ECO:0000313" key="3">
    <source>
        <dbReference type="EMBL" id="PVX50867.1"/>
    </source>
</evidence>
<name>A0A7L4UPQ6_BALHA</name>
<reference evidence="3 4" key="1">
    <citation type="submission" date="2018-05" db="EMBL/GenBank/DDBJ databases">
        <title>Genomic Encyclopedia of Type Strains, Phase IV (KMG-IV): sequencing the most valuable type-strain genomes for metagenomic binning, comparative biology and taxonomic classification.</title>
        <authorList>
            <person name="Goeker M."/>
        </authorList>
    </citation>
    <scope>NUCLEOTIDE SEQUENCE [LARGE SCALE GENOMIC DNA]</scope>
    <source>
        <strain evidence="3 4">DSM 28579</strain>
    </source>
</reference>
<keyword evidence="4" id="KW-1185">Reference proteome</keyword>
<accession>A0A7L4UPQ6</accession>
<proteinExistence type="predicted"/>
<dbReference type="GO" id="GO:0004177">
    <property type="term" value="F:aminopeptidase activity"/>
    <property type="evidence" value="ECO:0007669"/>
    <property type="project" value="UniProtKB-KW"/>
</dbReference>
<evidence type="ECO:0000313" key="4">
    <source>
        <dbReference type="Proteomes" id="UP000251835"/>
    </source>
</evidence>
<dbReference type="EMBL" id="QENZ01000004">
    <property type="protein sequence ID" value="PVX50867.1"/>
    <property type="molecule type" value="Genomic_DNA"/>
</dbReference>
<evidence type="ECO:0000256" key="1">
    <source>
        <dbReference type="SAM" id="MobiDB-lite"/>
    </source>
</evidence>
<feature type="region of interest" description="Disordered" evidence="1">
    <location>
        <begin position="161"/>
        <end position="182"/>
    </location>
</feature>
<dbReference type="GO" id="GO:0008236">
    <property type="term" value="F:serine-type peptidase activity"/>
    <property type="evidence" value="ECO:0007669"/>
    <property type="project" value="InterPro"/>
</dbReference>
<keyword evidence="3" id="KW-0031">Aminopeptidase</keyword>
<dbReference type="InterPro" id="IPR001375">
    <property type="entry name" value="Peptidase_S9_cat"/>
</dbReference>
<dbReference type="InterPro" id="IPR050278">
    <property type="entry name" value="Serine_Prot_S9B/DPPIV"/>
</dbReference>
<dbReference type="GO" id="GO:0008239">
    <property type="term" value="F:dipeptidyl-peptidase activity"/>
    <property type="evidence" value="ECO:0007669"/>
    <property type="project" value="TreeGrafter"/>
</dbReference>
<protein>
    <submittedName>
        <fullName evidence="3">Dipeptidyl aminopeptidase/acylaminoacyl peptidase</fullName>
    </submittedName>
</protein>
<sequence>MRQNLLLFLLVLVGTVSVGQTKKSLTHDDYDLWKKIERVQISHTGKLVATTVVTDTKRGDSYLRLYNTETKQFYQFFNGNNPKITFDAKHVVFLEKPSYETKRAERKDEVKKDKKAKDKLFVFNVEKGVLIDSFLNVKGFSIPKKNSDYLLVEHYKKLKPEKDTTENEENEELEEAETDSTSNVKVSQDSVLYKDDIYKNNFAVLYSFVNSRKDTIRNFKKYAWAEEKPVLYYSKTKGKKKGDVGIYKYDFSNRKDIVIDTTEFAYDKIAVSKKGEYMAYLAAPDSTSTDSLKYQLYLYNNDRLTALTDSLGKNLRENWEITGAKKTYFSENTKRLYFYTNPERKYNVDTTLLKDEIPDVDVWHYLDRLIQPEQKSRKSELKNKGYLSYYNLLDGKIINLQDELIDGIILDDEKEQKFVIGYSSQPYELEKSWESPSKRDLYSINTETGERRLIEKGIRSFPYLATSGNYAVYFEPEQANWWSVNLETLTRHNLTASLEVPFYDVEDDRPALDDAYGLGGFDRNGNVLLYDQFDVWRVKLDASVQPENVTKMGRKTNTVYRTLRLDREHRQEASYYKKGLLITAFNKNTKANKLHKLNPNSHKLEEILTPGDMILSGFKKAENAEKIVYRKQNFQTFPDLYLLNDKEEDVRITDANPQQNDFKWGTVELFHWTAFDGKKLDGLLYKPEDFNPNKKYPVMIYFYEKYSDELHNYWTPRPSASIVNMSYLVSNDYIVFIPDIVYKDGKPGESAYNCIVSGAEEISKLPYVDSGNIAIQGQSWGGYQVAYLVTRTNMFKAAMAGAPVSNMTSAYGGIRWQSGLSRQFQYEKTQSRIGKNLWDGFDLYVENSPLFGIPNVETPLLIMHNDNDGAVPYYQGIEMFMGLRRLGRPAWLLVYNNEAHNLKKIKNKQDLSIRMMQFFDHYLKGASAPKWMTKGIPIVDKGKDLGYELDE</sequence>
<feature type="compositionally biased region" description="Acidic residues" evidence="1">
    <location>
        <begin position="166"/>
        <end position="178"/>
    </location>
</feature>
<dbReference type="Gene3D" id="3.40.50.1820">
    <property type="entry name" value="alpha/beta hydrolase"/>
    <property type="match status" value="1"/>
</dbReference>
<dbReference type="Pfam" id="PF00326">
    <property type="entry name" value="Peptidase_S9"/>
    <property type="match status" value="1"/>
</dbReference>
<dbReference type="SUPFAM" id="SSF69304">
    <property type="entry name" value="Tricorn protease N-terminal domain"/>
    <property type="match status" value="1"/>
</dbReference>
<organism evidence="3 4">
    <name type="scientific">Balneicella halophila</name>
    <dbReference type="NCBI Taxonomy" id="1537566"/>
    <lineage>
        <taxon>Bacteria</taxon>
        <taxon>Pseudomonadati</taxon>
        <taxon>Bacteroidota</taxon>
        <taxon>Bacteroidia</taxon>
        <taxon>Bacteroidales</taxon>
        <taxon>Balneicellaceae</taxon>
        <taxon>Balneicella</taxon>
    </lineage>
</organism>
<dbReference type="PANTHER" id="PTHR11731:SF193">
    <property type="entry name" value="DIPEPTIDYL PEPTIDASE 9"/>
    <property type="match status" value="1"/>
</dbReference>
<dbReference type="Proteomes" id="UP000251835">
    <property type="component" value="Unassembled WGS sequence"/>
</dbReference>
<dbReference type="AlphaFoldDB" id="A0A7L4UPQ6"/>
<dbReference type="SUPFAM" id="SSF53474">
    <property type="entry name" value="alpha/beta-Hydrolases"/>
    <property type="match status" value="1"/>
</dbReference>
<dbReference type="InterPro" id="IPR029058">
    <property type="entry name" value="AB_hydrolase_fold"/>
</dbReference>
<gene>
    <name evidence="3" type="ORF">C7377_1188</name>
</gene>
<dbReference type="OrthoDB" id="9812921at2"/>
<comment type="caution">
    <text evidence="3">The sequence shown here is derived from an EMBL/GenBank/DDBJ whole genome shotgun (WGS) entry which is preliminary data.</text>
</comment>
<feature type="domain" description="Peptidase S9 prolyl oligopeptidase catalytic" evidence="2">
    <location>
        <begin position="745"/>
        <end position="925"/>
    </location>
</feature>
<dbReference type="RefSeq" id="WP_116496421.1">
    <property type="nucleotide sequence ID" value="NZ_QENZ01000004.1"/>
</dbReference>
<dbReference type="GO" id="GO:0006508">
    <property type="term" value="P:proteolysis"/>
    <property type="evidence" value="ECO:0007669"/>
    <property type="project" value="InterPro"/>
</dbReference>
<dbReference type="PANTHER" id="PTHR11731">
    <property type="entry name" value="PROTEASE FAMILY S9B,C DIPEPTIDYL-PEPTIDASE IV-RELATED"/>
    <property type="match status" value="1"/>
</dbReference>
<keyword evidence="3" id="KW-0645">Protease</keyword>
<keyword evidence="3" id="KW-0378">Hydrolase</keyword>